<accession>A0A1H3D985</accession>
<dbReference type="InterPro" id="IPR030395">
    <property type="entry name" value="GP_PDE_dom"/>
</dbReference>
<reference evidence="3" key="1">
    <citation type="submission" date="2016-10" db="EMBL/GenBank/DDBJ databases">
        <authorList>
            <person name="Varghese N."/>
            <person name="Submissions S."/>
        </authorList>
    </citation>
    <scope>NUCLEOTIDE SEQUENCE [LARGE SCALE GENOMIC DNA]</scope>
    <source>
        <strain evidence="3">CGMCC 1.10118</strain>
    </source>
</reference>
<dbReference type="PANTHER" id="PTHR46211:SF14">
    <property type="entry name" value="GLYCEROPHOSPHODIESTER PHOSPHODIESTERASE"/>
    <property type="match status" value="1"/>
</dbReference>
<gene>
    <name evidence="2" type="ORF">SAMN04487946_101435</name>
</gene>
<dbReference type="PROSITE" id="PS51704">
    <property type="entry name" value="GP_PDE"/>
    <property type="match status" value="1"/>
</dbReference>
<evidence type="ECO:0000259" key="1">
    <source>
        <dbReference type="PROSITE" id="PS51704"/>
    </source>
</evidence>
<name>A0A1H3D985_9EURY</name>
<proteinExistence type="predicted"/>
<evidence type="ECO:0000313" key="2">
    <source>
        <dbReference type="EMBL" id="SDX62927.1"/>
    </source>
</evidence>
<dbReference type="Gene3D" id="3.20.20.190">
    <property type="entry name" value="Phosphatidylinositol (PI) phosphodiesterase"/>
    <property type="match status" value="1"/>
</dbReference>
<organism evidence="2 3">
    <name type="scientific">Halobellus clavatus</name>
    <dbReference type="NCBI Taxonomy" id="660517"/>
    <lineage>
        <taxon>Archaea</taxon>
        <taxon>Methanobacteriati</taxon>
        <taxon>Methanobacteriota</taxon>
        <taxon>Stenosarchaea group</taxon>
        <taxon>Halobacteria</taxon>
        <taxon>Halobacteriales</taxon>
        <taxon>Haloferacaceae</taxon>
        <taxon>Halobellus</taxon>
    </lineage>
</organism>
<dbReference type="GO" id="GO:0008081">
    <property type="term" value="F:phosphoric diester hydrolase activity"/>
    <property type="evidence" value="ECO:0007669"/>
    <property type="project" value="InterPro"/>
</dbReference>
<dbReference type="SUPFAM" id="SSF51695">
    <property type="entry name" value="PLC-like phosphodiesterases"/>
    <property type="match status" value="1"/>
</dbReference>
<dbReference type="InterPro" id="IPR017946">
    <property type="entry name" value="PLC-like_Pdiesterase_TIM-brl"/>
</dbReference>
<dbReference type="STRING" id="660517.SAMN04487946_101435"/>
<sequence length="244" mass="25739">MGTTDGSPTEDAVTDDPAAGDVTLIAHRGCAAQYPENTVLSATRAAPHVEMIEIDVQRCGSGELVVFHDDDLNRLTDASGPVTETDWATLRTLTVGDSGEPIPQLGPFLDAVPDDTAVNVELKHDGMAAELASTVERVENDLLFSSFDVDALRELRAPIPTAELGYLFFDEPDLAVSIATNLGCGAVHPAARLVFSTDIVDAAHAAGLEVNVWTIADAGVATDLVAAGVDGLIVDRWDLFDTEE</sequence>
<protein>
    <submittedName>
        <fullName evidence="2">Glycerophosphoryl diester phosphodiesterase</fullName>
    </submittedName>
</protein>
<dbReference type="OrthoDB" id="19020at2157"/>
<dbReference type="EMBL" id="FNPB01000001">
    <property type="protein sequence ID" value="SDX62927.1"/>
    <property type="molecule type" value="Genomic_DNA"/>
</dbReference>
<dbReference type="AlphaFoldDB" id="A0A1H3D985"/>
<evidence type="ECO:0000313" key="3">
    <source>
        <dbReference type="Proteomes" id="UP000199170"/>
    </source>
</evidence>
<dbReference type="PANTHER" id="PTHR46211">
    <property type="entry name" value="GLYCEROPHOSPHORYL DIESTER PHOSPHODIESTERASE"/>
    <property type="match status" value="1"/>
</dbReference>
<feature type="domain" description="GP-PDE" evidence="1">
    <location>
        <begin position="22"/>
        <end position="244"/>
    </location>
</feature>
<keyword evidence="3" id="KW-1185">Reference proteome</keyword>
<dbReference type="Pfam" id="PF03009">
    <property type="entry name" value="GDPD"/>
    <property type="match status" value="1"/>
</dbReference>
<dbReference type="RefSeq" id="WP_089764632.1">
    <property type="nucleotide sequence ID" value="NZ_FNPB01000001.1"/>
</dbReference>
<dbReference type="GO" id="GO:0006629">
    <property type="term" value="P:lipid metabolic process"/>
    <property type="evidence" value="ECO:0007669"/>
    <property type="project" value="InterPro"/>
</dbReference>
<dbReference type="Proteomes" id="UP000199170">
    <property type="component" value="Unassembled WGS sequence"/>
</dbReference>